<evidence type="ECO:0000313" key="4">
    <source>
        <dbReference type="Proteomes" id="UP000187283"/>
    </source>
</evidence>
<protein>
    <submittedName>
        <fullName evidence="3">Uncharacterized protein</fullName>
    </submittedName>
</protein>
<dbReference type="OrthoDB" id="5585618at2759"/>
<feature type="compositionally biased region" description="Low complexity" evidence="2">
    <location>
        <begin position="419"/>
        <end position="442"/>
    </location>
</feature>
<dbReference type="STRING" id="133412.A0A1R1XQ75"/>
<dbReference type="Pfam" id="PF05397">
    <property type="entry name" value="Med15_fungi"/>
    <property type="match status" value="1"/>
</dbReference>
<accession>A0A1R1XQ75</accession>
<feature type="compositionally biased region" description="Polar residues" evidence="2">
    <location>
        <begin position="298"/>
        <end position="309"/>
    </location>
</feature>
<dbReference type="GO" id="GO:0016592">
    <property type="term" value="C:mediator complex"/>
    <property type="evidence" value="ECO:0007669"/>
    <property type="project" value="InterPro"/>
</dbReference>
<comment type="caution">
    <text evidence="3">The sequence shown here is derived from an EMBL/GenBank/DDBJ whole genome shotgun (WGS) entry which is preliminary data.</text>
</comment>
<feature type="compositionally biased region" description="Polar residues" evidence="2">
    <location>
        <begin position="759"/>
        <end position="771"/>
    </location>
</feature>
<feature type="compositionally biased region" description="Polar residues" evidence="2">
    <location>
        <begin position="443"/>
        <end position="464"/>
    </location>
</feature>
<organism evidence="3 4">
    <name type="scientific">Smittium culicis</name>
    <dbReference type="NCBI Taxonomy" id="133412"/>
    <lineage>
        <taxon>Eukaryota</taxon>
        <taxon>Fungi</taxon>
        <taxon>Fungi incertae sedis</taxon>
        <taxon>Zoopagomycota</taxon>
        <taxon>Kickxellomycotina</taxon>
        <taxon>Harpellomycetes</taxon>
        <taxon>Harpellales</taxon>
        <taxon>Legeriomycetaceae</taxon>
        <taxon>Smittium</taxon>
    </lineage>
</organism>
<feature type="compositionally biased region" description="Polar residues" evidence="2">
    <location>
        <begin position="920"/>
        <end position="940"/>
    </location>
</feature>
<gene>
    <name evidence="3" type="ORF">AYI70_g6373</name>
</gene>
<evidence type="ECO:0000313" key="3">
    <source>
        <dbReference type="EMBL" id="OMJ16800.1"/>
    </source>
</evidence>
<proteinExistence type="predicted"/>
<keyword evidence="1" id="KW-0175">Coiled coil</keyword>
<feature type="compositionally biased region" description="Low complexity" evidence="2">
    <location>
        <begin position="816"/>
        <end position="831"/>
    </location>
</feature>
<feature type="compositionally biased region" description="Polar residues" evidence="2">
    <location>
        <begin position="849"/>
        <end position="874"/>
    </location>
</feature>
<feature type="compositionally biased region" description="Low complexity" evidence="2">
    <location>
        <begin position="649"/>
        <end position="661"/>
    </location>
</feature>
<feature type="region of interest" description="Disordered" evidence="2">
    <location>
        <begin position="279"/>
        <end position="309"/>
    </location>
</feature>
<feature type="compositionally biased region" description="Polar residues" evidence="2">
    <location>
        <begin position="339"/>
        <end position="418"/>
    </location>
</feature>
<feature type="compositionally biased region" description="Polar residues" evidence="2">
    <location>
        <begin position="662"/>
        <end position="679"/>
    </location>
</feature>
<feature type="compositionally biased region" description="Low complexity" evidence="2">
    <location>
        <begin position="279"/>
        <end position="295"/>
    </location>
</feature>
<dbReference type="AlphaFoldDB" id="A0A1R1XQ75"/>
<dbReference type="EMBL" id="LSSN01002223">
    <property type="protein sequence ID" value="OMJ16800.1"/>
    <property type="molecule type" value="Genomic_DNA"/>
</dbReference>
<sequence length="1030" mass="112563">MQQKLNMQNKALSINESEPLNDISLSQSTNFLADPKLSNMSLNNLDLSSNPNFPNASDLKNPLGSPSSNMNFIQRNAQAQNQNAQYLQNIEQLKRLQAMTPQANPQQQQLLKLQQLKLIQQIQAQKNSQLVNVNNFQADNTDPSGNYVNSQNVINSQIINDKTMKSPGFINNAANGKQNTSAQPNELLSNRNLNFMSPASSQKDKPMSEIIPIPPTRVFSVIINNHKVDLTMQQVIAMRSAAQQKGDQNTLDQVNNIAKNFILQVQSILSQELELTSLKSPKNKNSNSDSSIFKNDLNRNPSNSNSAFELNSLQNIPDNNNINSNLKLSTVQSGSSINISPSQNFNQNLINNQAPTTPFNKTPYAGSTNNNSNVTNRDITNIPSSGPITANSISTPNQKGTNNSNRPQPLNFNENESLNSVVSGSINNNGNVGPNNNASNASIDKNNSGLATSSSTNSRPGISASDATNLIKEIEQKILNFHVKRTPIHNIPDEDQLKIRHIIPILARMFFQVERVLPIVYMSSKNENTIVQVLSMKSLFEDQLAACKKAIEARNHLEKLKQINFSNISNESDVTKLKLSAQRSIVEIKNEFLLEWTELDSMRTKLISLINDVKSNINNKSTSTNSSQKTSQSPSKQNKSNKKTPISVPDSPKPNSSHSSSAQLTGNSSNAPVIIQSSLPKAKKGSIDSSAKSIDLQPSTPGTIAQKRTLSNKAEDKSSEDSSESSDDDIPLFKKQALLTKTKAKSSGTKQKGSKKAANTGSKLSSSVTPTQTTAALLDQPLPANVPLAQIVESNQSTSDQKDQLATKSLTKVIDPSQSKSSKSKNTPSNQITAGTKIKKTESIVSIDATDSSKSSVNSTPNLSITKIPDDSNTPLSLNAANKILNDKPPSKGDSQLSKIYEIYNKSSSVLTNDHDKKSALSSSASNTQATPLSTKTTVTEPLKPPTYKDPDFDTYWLENKKNNPLEYLQRIQEKFTSVVSDRFGNSNSGNLNTCFENFFIDEDFNSKVLGPNWCGSDFKFSNSVFSIPF</sequence>
<feature type="compositionally biased region" description="Acidic residues" evidence="2">
    <location>
        <begin position="721"/>
        <end position="730"/>
    </location>
</feature>
<feature type="compositionally biased region" description="Polar residues" evidence="2">
    <location>
        <begin position="687"/>
        <end position="712"/>
    </location>
</feature>
<evidence type="ECO:0000256" key="2">
    <source>
        <dbReference type="SAM" id="MobiDB-lite"/>
    </source>
</evidence>
<keyword evidence="4" id="KW-1185">Reference proteome</keyword>
<dbReference type="GO" id="GO:0003712">
    <property type="term" value="F:transcription coregulator activity"/>
    <property type="evidence" value="ECO:0007669"/>
    <property type="project" value="InterPro"/>
</dbReference>
<evidence type="ECO:0000256" key="1">
    <source>
        <dbReference type="SAM" id="Coils"/>
    </source>
</evidence>
<dbReference type="Proteomes" id="UP000187283">
    <property type="component" value="Unassembled WGS sequence"/>
</dbReference>
<feature type="region of interest" description="Disordered" evidence="2">
    <location>
        <begin position="617"/>
        <end position="771"/>
    </location>
</feature>
<feature type="compositionally biased region" description="Low complexity" evidence="2">
    <location>
        <begin position="617"/>
        <end position="638"/>
    </location>
</feature>
<feature type="compositionally biased region" description="Low complexity" evidence="2">
    <location>
        <begin position="734"/>
        <end position="751"/>
    </location>
</feature>
<name>A0A1R1XQ75_9FUNG</name>
<feature type="coiled-coil region" evidence="1">
    <location>
        <begin position="69"/>
        <end position="96"/>
    </location>
</feature>
<feature type="region of interest" description="Disordered" evidence="2">
    <location>
        <begin position="812"/>
        <end position="836"/>
    </location>
</feature>
<feature type="region of interest" description="Disordered" evidence="2">
    <location>
        <begin position="914"/>
        <end position="947"/>
    </location>
</feature>
<feature type="region of interest" description="Disordered" evidence="2">
    <location>
        <begin position="848"/>
        <end position="874"/>
    </location>
</feature>
<dbReference type="GO" id="GO:0006357">
    <property type="term" value="P:regulation of transcription by RNA polymerase II"/>
    <property type="evidence" value="ECO:0007669"/>
    <property type="project" value="InterPro"/>
</dbReference>
<dbReference type="InterPro" id="IPR008626">
    <property type="entry name" value="Mediator_Med15_fun"/>
</dbReference>
<reference evidence="3 4" key="1">
    <citation type="submission" date="2017-01" db="EMBL/GenBank/DDBJ databases">
        <authorList>
            <person name="Mah S.A."/>
            <person name="Swanson W.J."/>
            <person name="Moy G.W."/>
            <person name="Vacquier V.D."/>
        </authorList>
    </citation>
    <scope>NUCLEOTIDE SEQUENCE [LARGE SCALE GENOMIC DNA]</scope>
    <source>
        <strain evidence="3 4">GSMNP</strain>
    </source>
</reference>
<feature type="region of interest" description="Disordered" evidence="2">
    <location>
        <begin position="339"/>
        <end position="464"/>
    </location>
</feature>